<protein>
    <submittedName>
        <fullName evidence="2">Helicase MOV-10</fullName>
    </submittedName>
</protein>
<organism evidence="2 3">
    <name type="scientific">Eumeta variegata</name>
    <name type="common">Bagworm moth</name>
    <name type="synonym">Eumeta japonica</name>
    <dbReference type="NCBI Taxonomy" id="151549"/>
    <lineage>
        <taxon>Eukaryota</taxon>
        <taxon>Metazoa</taxon>
        <taxon>Ecdysozoa</taxon>
        <taxon>Arthropoda</taxon>
        <taxon>Hexapoda</taxon>
        <taxon>Insecta</taxon>
        <taxon>Pterygota</taxon>
        <taxon>Neoptera</taxon>
        <taxon>Endopterygota</taxon>
        <taxon>Lepidoptera</taxon>
        <taxon>Glossata</taxon>
        <taxon>Ditrysia</taxon>
        <taxon>Tineoidea</taxon>
        <taxon>Psychidae</taxon>
        <taxon>Oiketicinae</taxon>
        <taxon>Eumeta</taxon>
    </lineage>
</organism>
<keyword evidence="3" id="KW-1185">Reference proteome</keyword>
<sequence>MATVRINFKRTEDLNAKEYKSDLKKDQQKYSAKRRTTVYEIVPKKEDRQKNAVKRGEISIHLHHVLVHELMSIYYALWVEGNRERRDENEKKEGERERYSVFEKRTSPHEIKTIRGAYVLVRPQYESSEVFEAVITKVDTKGLFVLEQLHPRRHSHHSLVRRFKELHKPRGQYEVRFLLNRYDFENMHAALGSHLPRMFPEYALCPKFASKQILSYFNKEIEKNEEQKNAVWRIAAGAGSEAPFLLVGPPGTGKTATLVEAVLQVVAASAAHRVLVCAPSNAAADHVACLLVRAVSTSASALVPASKKFLFRANSLNRDWDVMPPELFKHSNKCDERANSKKLMEYRVVVTTLLHAACYTSKPKKPGLVVTHVFVDEAAQAPEPACLVPLNLLTRHGCLVLCGDTKQLGPVCISHKAKLHGLVKRFGYGYDTISWYIAASPGVEGRKSRYSRAPPGGELRQ</sequence>
<dbReference type="Proteomes" id="UP000299102">
    <property type="component" value="Unassembled WGS sequence"/>
</dbReference>
<dbReference type="PANTHER" id="PTHR10887">
    <property type="entry name" value="DNA2/NAM7 HELICASE FAMILY"/>
    <property type="match status" value="1"/>
</dbReference>
<feature type="domain" description="DNA2/NAM7 helicase helicase" evidence="1">
    <location>
        <begin position="224"/>
        <end position="293"/>
    </location>
</feature>
<reference evidence="2 3" key="1">
    <citation type="journal article" date="2019" name="Commun. Biol.">
        <title>The bagworm genome reveals a unique fibroin gene that provides high tensile strength.</title>
        <authorList>
            <person name="Kono N."/>
            <person name="Nakamura H."/>
            <person name="Ohtoshi R."/>
            <person name="Tomita M."/>
            <person name="Numata K."/>
            <person name="Arakawa K."/>
        </authorList>
    </citation>
    <scope>NUCLEOTIDE SEQUENCE [LARGE SCALE GENOMIC DNA]</scope>
</reference>
<dbReference type="AlphaFoldDB" id="A0A4C2A3U1"/>
<evidence type="ECO:0000313" key="2">
    <source>
        <dbReference type="EMBL" id="GBP93894.1"/>
    </source>
</evidence>
<dbReference type="SUPFAM" id="SSF52540">
    <property type="entry name" value="P-loop containing nucleoside triphosphate hydrolases"/>
    <property type="match status" value="1"/>
</dbReference>
<evidence type="ECO:0000259" key="1">
    <source>
        <dbReference type="Pfam" id="PF13086"/>
    </source>
</evidence>
<dbReference type="STRING" id="151549.A0A4C2A3U1"/>
<dbReference type="Pfam" id="PF13086">
    <property type="entry name" value="AAA_11"/>
    <property type="match status" value="2"/>
</dbReference>
<dbReference type="PANTHER" id="PTHR10887:SF322">
    <property type="entry name" value="HELICASE MOV-10"/>
    <property type="match status" value="1"/>
</dbReference>
<keyword evidence="2" id="KW-0347">Helicase</keyword>
<feature type="domain" description="DNA2/NAM7 helicase helicase" evidence="1">
    <location>
        <begin position="330"/>
        <end position="414"/>
    </location>
</feature>
<name>A0A4C2A3U1_EUMVA</name>
<dbReference type="InterPro" id="IPR041677">
    <property type="entry name" value="DNA2/NAM7_AAA_11"/>
</dbReference>
<dbReference type="GO" id="GO:0005829">
    <property type="term" value="C:cytosol"/>
    <property type="evidence" value="ECO:0007669"/>
    <property type="project" value="TreeGrafter"/>
</dbReference>
<comment type="caution">
    <text evidence="2">The sequence shown here is derived from an EMBL/GenBank/DDBJ whole genome shotgun (WGS) entry which is preliminary data.</text>
</comment>
<dbReference type="GO" id="GO:0004386">
    <property type="term" value="F:helicase activity"/>
    <property type="evidence" value="ECO:0007669"/>
    <property type="project" value="UniProtKB-KW"/>
</dbReference>
<keyword evidence="2" id="KW-0067">ATP-binding</keyword>
<evidence type="ECO:0000313" key="3">
    <source>
        <dbReference type="Proteomes" id="UP000299102"/>
    </source>
</evidence>
<dbReference type="OrthoDB" id="6513042at2759"/>
<dbReference type="EMBL" id="BGZK01002433">
    <property type="protein sequence ID" value="GBP93894.1"/>
    <property type="molecule type" value="Genomic_DNA"/>
</dbReference>
<dbReference type="InterPro" id="IPR027417">
    <property type="entry name" value="P-loop_NTPase"/>
</dbReference>
<keyword evidence="2" id="KW-0378">Hydrolase</keyword>
<keyword evidence="2" id="KW-0547">Nucleotide-binding</keyword>
<dbReference type="InterPro" id="IPR045055">
    <property type="entry name" value="DNA2/NAM7-like"/>
</dbReference>
<accession>A0A4C2A3U1</accession>
<dbReference type="GO" id="GO:0035194">
    <property type="term" value="P:regulatory ncRNA-mediated post-transcriptional gene silencing"/>
    <property type="evidence" value="ECO:0007669"/>
    <property type="project" value="TreeGrafter"/>
</dbReference>
<dbReference type="Gene3D" id="3.40.50.300">
    <property type="entry name" value="P-loop containing nucleotide triphosphate hydrolases"/>
    <property type="match status" value="1"/>
</dbReference>
<gene>
    <name evidence="2" type="primary">MOV10</name>
    <name evidence="2" type="ORF">EVAR_85324_1</name>
</gene>
<proteinExistence type="predicted"/>
<dbReference type="GO" id="GO:0043186">
    <property type="term" value="C:P granule"/>
    <property type="evidence" value="ECO:0007669"/>
    <property type="project" value="TreeGrafter"/>
</dbReference>